<evidence type="ECO:0000313" key="2">
    <source>
        <dbReference type="Proteomes" id="UP000051836"/>
    </source>
</evidence>
<dbReference type="AlphaFoldDB" id="A0A0Q3QVC0"/>
<sequence length="193" mass="22130">MGPSVGDMRRHAWGGPGAGGDGRSIQFIVSQDFNFLLLNSKLYCDSNLSSNIRGFKHVQCNRIAEGKKQWGHPDPFENLLLCSGIPRTYQDWESEQPGVVATTSVRNVEAEMTRYLLVMSQLRKDFLENRKEKNLLNWERRLGTPDEVRIKDKGATAWFEEWKGDQMYDWMPQSTVTCLKVDLDAPEFVTKIN</sequence>
<organism evidence="1 2">
    <name type="scientific">Amazona aestiva</name>
    <name type="common">Blue-fronted Amazon parrot</name>
    <dbReference type="NCBI Taxonomy" id="12930"/>
    <lineage>
        <taxon>Eukaryota</taxon>
        <taxon>Metazoa</taxon>
        <taxon>Chordata</taxon>
        <taxon>Craniata</taxon>
        <taxon>Vertebrata</taxon>
        <taxon>Euteleostomi</taxon>
        <taxon>Archelosauria</taxon>
        <taxon>Archosauria</taxon>
        <taxon>Dinosauria</taxon>
        <taxon>Saurischia</taxon>
        <taxon>Theropoda</taxon>
        <taxon>Coelurosauria</taxon>
        <taxon>Aves</taxon>
        <taxon>Neognathae</taxon>
        <taxon>Neoaves</taxon>
        <taxon>Telluraves</taxon>
        <taxon>Australaves</taxon>
        <taxon>Psittaciformes</taxon>
        <taxon>Psittacidae</taxon>
        <taxon>Amazona</taxon>
    </lineage>
</organism>
<dbReference type="Proteomes" id="UP000051836">
    <property type="component" value="Unassembled WGS sequence"/>
</dbReference>
<dbReference type="EMBL" id="LMAW01002789">
    <property type="protein sequence ID" value="KQK77081.1"/>
    <property type="molecule type" value="Genomic_DNA"/>
</dbReference>
<proteinExistence type="predicted"/>
<name>A0A0Q3QVC0_AMAAE</name>
<keyword evidence="2" id="KW-1185">Reference proteome</keyword>
<reference evidence="1 2" key="1">
    <citation type="submission" date="2015-10" db="EMBL/GenBank/DDBJ databases">
        <authorList>
            <person name="Gilbert D.G."/>
        </authorList>
    </citation>
    <scope>NUCLEOTIDE SEQUENCE [LARGE SCALE GENOMIC DNA]</scope>
    <source>
        <strain evidence="1">FVVF132</strain>
    </source>
</reference>
<protein>
    <submittedName>
        <fullName evidence="1">Uncharacterized protein</fullName>
    </submittedName>
</protein>
<comment type="caution">
    <text evidence="1">The sequence shown here is derived from an EMBL/GenBank/DDBJ whole genome shotgun (WGS) entry which is preliminary data.</text>
</comment>
<gene>
    <name evidence="1" type="ORF">AAES_151178</name>
</gene>
<accession>A0A0Q3QVC0</accession>
<evidence type="ECO:0000313" key="1">
    <source>
        <dbReference type="EMBL" id="KQK77081.1"/>
    </source>
</evidence>